<dbReference type="Pfam" id="PF00535">
    <property type="entry name" value="Glycos_transf_2"/>
    <property type="match status" value="1"/>
</dbReference>
<organism evidence="2 3">
    <name type="scientific">Desulfosalsimonas propionicica</name>
    <dbReference type="NCBI Taxonomy" id="332175"/>
    <lineage>
        <taxon>Bacteria</taxon>
        <taxon>Pseudomonadati</taxon>
        <taxon>Thermodesulfobacteriota</taxon>
        <taxon>Desulfobacteria</taxon>
        <taxon>Desulfobacterales</taxon>
        <taxon>Desulfosalsimonadaceae</taxon>
        <taxon>Desulfosalsimonas</taxon>
    </lineage>
</organism>
<dbReference type="AlphaFoldDB" id="A0A7W0C7Y2"/>
<feature type="domain" description="Glycosyltransferase 2-like" evidence="1">
    <location>
        <begin position="2"/>
        <end position="139"/>
    </location>
</feature>
<dbReference type="CDD" id="cd00761">
    <property type="entry name" value="Glyco_tranf_GTA_type"/>
    <property type="match status" value="1"/>
</dbReference>
<comment type="caution">
    <text evidence="2">The sequence shown here is derived from an EMBL/GenBank/DDBJ whole genome shotgun (WGS) entry which is preliminary data.</text>
</comment>
<dbReference type="EMBL" id="JACDUS010000002">
    <property type="protein sequence ID" value="MBA2880797.1"/>
    <property type="molecule type" value="Genomic_DNA"/>
</dbReference>
<dbReference type="Gene3D" id="3.90.550.10">
    <property type="entry name" value="Spore Coat Polysaccharide Biosynthesis Protein SpsA, Chain A"/>
    <property type="match status" value="1"/>
</dbReference>
<evidence type="ECO:0000259" key="1">
    <source>
        <dbReference type="Pfam" id="PF00535"/>
    </source>
</evidence>
<reference evidence="2 3" key="1">
    <citation type="submission" date="2020-07" db="EMBL/GenBank/DDBJ databases">
        <title>Genomic Encyclopedia of Type Strains, Phase IV (KMG-IV): sequencing the most valuable type-strain genomes for metagenomic binning, comparative biology and taxonomic classification.</title>
        <authorList>
            <person name="Goeker M."/>
        </authorList>
    </citation>
    <scope>NUCLEOTIDE SEQUENCE [LARGE SCALE GENOMIC DNA]</scope>
    <source>
        <strain evidence="2 3">DSM 17721</strain>
    </source>
</reference>
<evidence type="ECO:0000313" key="3">
    <source>
        <dbReference type="Proteomes" id="UP000525298"/>
    </source>
</evidence>
<evidence type="ECO:0000313" key="2">
    <source>
        <dbReference type="EMBL" id="MBA2880797.1"/>
    </source>
</evidence>
<dbReference type="SUPFAM" id="SSF53448">
    <property type="entry name" value="Nucleotide-diphospho-sugar transferases"/>
    <property type="match status" value="1"/>
</dbReference>
<accession>A0A7W0C7Y2</accession>
<dbReference type="GO" id="GO:0016740">
    <property type="term" value="F:transferase activity"/>
    <property type="evidence" value="ECO:0007669"/>
    <property type="project" value="UniProtKB-KW"/>
</dbReference>
<sequence>MDNGSKDESLDYLRSLDWIILLERPEEKHTNWPRNVFTAWDYGLTHATGDYYITMHSDVFVRADDWLDPMLREINSHPKAAASGAWKLHLENPVYVFQKRVTRYMVKKIRQLLGSKKHVEWKVGHYPRDYCAMYRRDIIVENGLQFTPIQGAEGGLGRGGGYSIAAQLWNAGYQTPMIPVEEMRSKIAHIAHGTAAVRKEKPLRYERKQKKLEARTANFLAQQWVKNLEQDQRLDR</sequence>
<proteinExistence type="predicted"/>
<dbReference type="InterPro" id="IPR001173">
    <property type="entry name" value="Glyco_trans_2-like"/>
</dbReference>
<protein>
    <submittedName>
        <fullName evidence="2">Glycosyltransferase involved in cell wall biosynthesis</fullName>
    </submittedName>
</protein>
<gene>
    <name evidence="2" type="ORF">HNR65_001115</name>
</gene>
<dbReference type="Proteomes" id="UP000525298">
    <property type="component" value="Unassembled WGS sequence"/>
</dbReference>
<keyword evidence="3" id="KW-1185">Reference proteome</keyword>
<dbReference type="InterPro" id="IPR029044">
    <property type="entry name" value="Nucleotide-diphossugar_trans"/>
</dbReference>
<name>A0A7W0C7Y2_9BACT</name>
<keyword evidence="2" id="KW-0808">Transferase</keyword>